<comment type="caution">
    <text evidence="8">The sequence shown here is derived from an EMBL/GenBank/DDBJ whole genome shotgun (WGS) entry which is preliminary data.</text>
</comment>
<accession>A0A8J3E5Y9</accession>
<dbReference type="InterPro" id="IPR049704">
    <property type="entry name" value="Aminotrans_3_PPA_site"/>
</dbReference>
<dbReference type="SUPFAM" id="SSF53383">
    <property type="entry name" value="PLP-dependent transferases"/>
    <property type="match status" value="1"/>
</dbReference>
<dbReference type="EMBL" id="BMJQ01000014">
    <property type="protein sequence ID" value="GGF36421.1"/>
    <property type="molecule type" value="Genomic_DNA"/>
</dbReference>
<evidence type="ECO:0000256" key="7">
    <source>
        <dbReference type="ARBA" id="ARBA00030587"/>
    </source>
</evidence>
<dbReference type="PANTHER" id="PTHR11986:SF18">
    <property type="entry name" value="ORNITHINE AMINOTRANSFERASE, MITOCHONDRIAL"/>
    <property type="match status" value="1"/>
</dbReference>
<dbReference type="PROSITE" id="PS00600">
    <property type="entry name" value="AA_TRANSFER_CLASS_3"/>
    <property type="match status" value="1"/>
</dbReference>
<evidence type="ECO:0000256" key="5">
    <source>
        <dbReference type="ARBA" id="ARBA00022679"/>
    </source>
</evidence>
<dbReference type="NCBIfam" id="TIGR01885">
    <property type="entry name" value="Orn_aminotrans"/>
    <property type="match status" value="1"/>
</dbReference>
<reference evidence="8" key="1">
    <citation type="journal article" date="2014" name="Int. J. Syst. Evol. Microbiol.">
        <title>Complete genome sequence of Corynebacterium casei LMG S-19264T (=DSM 44701T), isolated from a smear-ripened cheese.</title>
        <authorList>
            <consortium name="US DOE Joint Genome Institute (JGI-PGF)"/>
            <person name="Walter F."/>
            <person name="Albersmeier A."/>
            <person name="Kalinowski J."/>
            <person name="Ruckert C."/>
        </authorList>
    </citation>
    <scope>NUCLEOTIDE SEQUENCE</scope>
    <source>
        <strain evidence="8">CGMCC 1.15725</strain>
    </source>
</reference>
<dbReference type="InterPro" id="IPR050103">
    <property type="entry name" value="Class-III_PLP-dep_AT"/>
</dbReference>
<dbReference type="InterPro" id="IPR015424">
    <property type="entry name" value="PyrdxlP-dep_Trfase"/>
</dbReference>
<dbReference type="GO" id="GO:0030170">
    <property type="term" value="F:pyridoxal phosphate binding"/>
    <property type="evidence" value="ECO:0007669"/>
    <property type="project" value="InterPro"/>
</dbReference>
<dbReference type="Gene3D" id="3.75.10.10">
    <property type="entry name" value="L-arginine/glycine Amidinotransferase, Chain A"/>
    <property type="match status" value="1"/>
</dbReference>
<dbReference type="FunFam" id="3.40.640.10:FF:000011">
    <property type="entry name" value="Ornithine aminotransferase"/>
    <property type="match status" value="1"/>
</dbReference>
<dbReference type="InterPro" id="IPR005814">
    <property type="entry name" value="Aminotrans_3"/>
</dbReference>
<dbReference type="Pfam" id="PF00202">
    <property type="entry name" value="Aminotran_3"/>
    <property type="match status" value="1"/>
</dbReference>
<dbReference type="InterPro" id="IPR010164">
    <property type="entry name" value="Orn_aminotrans"/>
</dbReference>
<dbReference type="Gene3D" id="3.90.1150.10">
    <property type="entry name" value="Aspartate Aminotransferase, domain 1"/>
    <property type="match status" value="1"/>
</dbReference>
<keyword evidence="4" id="KW-0032">Aminotransferase</keyword>
<dbReference type="GO" id="GO:0055129">
    <property type="term" value="P:L-proline biosynthetic process"/>
    <property type="evidence" value="ECO:0007669"/>
    <property type="project" value="UniProtKB-UniPathway"/>
</dbReference>
<evidence type="ECO:0000256" key="4">
    <source>
        <dbReference type="ARBA" id="ARBA00022576"/>
    </source>
</evidence>
<dbReference type="UniPathway" id="UPA00098">
    <property type="reaction ID" value="UER00358"/>
</dbReference>
<dbReference type="CDD" id="cd00610">
    <property type="entry name" value="OAT_like"/>
    <property type="match status" value="1"/>
</dbReference>
<dbReference type="AlphaFoldDB" id="A0A8J3E5Y9"/>
<dbReference type="EC" id="2.6.1.13" evidence="3"/>
<dbReference type="SUPFAM" id="SSF55909">
    <property type="entry name" value="Pentein"/>
    <property type="match status" value="1"/>
</dbReference>
<evidence type="ECO:0000256" key="1">
    <source>
        <dbReference type="ARBA" id="ARBA00001933"/>
    </source>
</evidence>
<proteinExistence type="predicted"/>
<dbReference type="InterPro" id="IPR015421">
    <property type="entry name" value="PyrdxlP-dep_Trfase_major"/>
</dbReference>
<keyword evidence="5" id="KW-0808">Transferase</keyword>
<dbReference type="InterPro" id="IPR015422">
    <property type="entry name" value="PyrdxlP-dep_Trfase_small"/>
</dbReference>
<dbReference type="GO" id="GO:0042802">
    <property type="term" value="F:identical protein binding"/>
    <property type="evidence" value="ECO:0007669"/>
    <property type="project" value="TreeGrafter"/>
</dbReference>
<dbReference type="PANTHER" id="PTHR11986">
    <property type="entry name" value="AMINOTRANSFERASE CLASS III"/>
    <property type="match status" value="1"/>
</dbReference>
<sequence length="717" mass="77704">MLGRQERIMHVGELERRYGAQNYLPIPVVLSRGEGVWLWDDQGRKYLDMMSAYSAVSPGHSHPRLVAALVEQAHRLAVPSRAFMNDKLGPLMERLVSLTGLDKVLPMNTGAEAVETAIKAARRWAYQVKGVAQNQAEILVASGNFHGRTTTIVGFSSEDAYRQDFGPFTPGFRILPFGDLAAFEAAVGPNTAAILIEPIQGEAGIRVPPAGFLKGLRQLCDRKNVLLILDEVQSGLGRTGKWFAYQHEDVLPDGVILGKALGGGLLPVSAFVGKAEIMDLFNPGSHGSTFGGNPLASAVALEALNVIEDEQLVTRSAVLGQHLKQRLLAIGSPAIRDVRGLGLWVGVELDPALADARRVCERLAQRGVLTKETHETVVRFAPPLTITRQELDWGLDVVAETINEATPKAVAGRIVPAGHAHGAAAQRATTAASNGPHLVMCPPEHYEVSYKINPWMDPAAWAVSAETLAHDARVGWQKLYDTYRALGANIEIMPAQPGLPDLVFTANCAVVLDRKVLLARYKCAERQGEEAHGRRFFEGLKQSGVVDEIHELPAGVFFEGAGDCYWDPHRRMLWTGWGQRSSLEARTAIERIYGVPTASLKLVDPRFYHLDTAFCVLSGGEVLYVPGAFTEEGRQLMRALIGPERLIAVEDADAETLAANSVAVGRDLVFGSCGAALETQLNARGYTVHRVPLGSFGRSGGSAYCLTLRLDNYALAS</sequence>
<evidence type="ECO:0000256" key="6">
    <source>
        <dbReference type="ARBA" id="ARBA00022898"/>
    </source>
</evidence>
<evidence type="ECO:0000256" key="2">
    <source>
        <dbReference type="ARBA" id="ARBA00004998"/>
    </source>
</evidence>
<evidence type="ECO:0000256" key="3">
    <source>
        <dbReference type="ARBA" id="ARBA00012924"/>
    </source>
</evidence>
<organism evidence="8 9">
    <name type="scientific">Aliidongia dinghuensis</name>
    <dbReference type="NCBI Taxonomy" id="1867774"/>
    <lineage>
        <taxon>Bacteria</taxon>
        <taxon>Pseudomonadati</taxon>
        <taxon>Pseudomonadota</taxon>
        <taxon>Alphaproteobacteria</taxon>
        <taxon>Rhodospirillales</taxon>
        <taxon>Dongiaceae</taxon>
        <taxon>Aliidongia</taxon>
    </lineage>
</organism>
<comment type="cofactor">
    <cofactor evidence="1">
        <name>pyridoxal 5'-phosphate</name>
        <dbReference type="ChEBI" id="CHEBI:597326"/>
    </cofactor>
</comment>
<gene>
    <name evidence="8" type="ORF">GCM10011611_48590</name>
</gene>
<name>A0A8J3E5Y9_9PROT</name>
<keyword evidence="9" id="KW-1185">Reference proteome</keyword>
<dbReference type="GO" id="GO:0004587">
    <property type="term" value="F:ornithine aminotransferase activity"/>
    <property type="evidence" value="ECO:0007669"/>
    <property type="project" value="UniProtKB-EC"/>
</dbReference>
<comment type="pathway">
    <text evidence="2">Amino-acid biosynthesis; L-proline biosynthesis; L-glutamate 5-semialdehyde from L-ornithine: step 1/1.</text>
</comment>
<evidence type="ECO:0000313" key="8">
    <source>
        <dbReference type="EMBL" id="GGF36421.1"/>
    </source>
</evidence>
<keyword evidence="6" id="KW-0663">Pyridoxal phosphate</keyword>
<evidence type="ECO:0000313" key="9">
    <source>
        <dbReference type="Proteomes" id="UP000646365"/>
    </source>
</evidence>
<dbReference type="Gene3D" id="3.40.640.10">
    <property type="entry name" value="Type I PLP-dependent aspartate aminotransferase-like (Major domain)"/>
    <property type="match status" value="1"/>
</dbReference>
<reference evidence="8" key="2">
    <citation type="submission" date="2020-09" db="EMBL/GenBank/DDBJ databases">
        <authorList>
            <person name="Sun Q."/>
            <person name="Zhou Y."/>
        </authorList>
    </citation>
    <scope>NUCLEOTIDE SEQUENCE</scope>
    <source>
        <strain evidence="8">CGMCC 1.15725</strain>
    </source>
</reference>
<protein>
    <recommendedName>
        <fullName evidence="3">ornithine aminotransferase</fullName>
        <ecNumber evidence="3">2.6.1.13</ecNumber>
    </recommendedName>
    <alternativeName>
        <fullName evidence="7">Ornithine--oxo-acid aminotransferase</fullName>
    </alternativeName>
</protein>
<dbReference type="Proteomes" id="UP000646365">
    <property type="component" value="Unassembled WGS sequence"/>
</dbReference>